<dbReference type="AlphaFoldDB" id="A0A6P4D521"/>
<feature type="region of interest" description="Disordered" evidence="1">
    <location>
        <begin position="284"/>
        <end position="306"/>
    </location>
</feature>
<feature type="compositionally biased region" description="Polar residues" evidence="1">
    <location>
        <begin position="144"/>
        <end position="160"/>
    </location>
</feature>
<gene>
    <name evidence="3" type="primary">LOC107484945</name>
</gene>
<feature type="compositionally biased region" description="Basic and acidic residues" evidence="1">
    <location>
        <begin position="296"/>
        <end position="306"/>
    </location>
</feature>
<keyword evidence="2" id="KW-1185">Reference proteome</keyword>
<proteinExistence type="predicted"/>
<evidence type="ECO:0000256" key="1">
    <source>
        <dbReference type="SAM" id="MobiDB-lite"/>
    </source>
</evidence>
<reference evidence="2" key="1">
    <citation type="journal article" date="2016" name="Nat. Genet.">
        <title>The genome sequences of Arachis duranensis and Arachis ipaensis, the diploid ancestors of cultivated peanut.</title>
        <authorList>
            <person name="Bertioli D.J."/>
            <person name="Cannon S.B."/>
            <person name="Froenicke L."/>
            <person name="Huang G."/>
            <person name="Farmer A.D."/>
            <person name="Cannon E.K."/>
            <person name="Liu X."/>
            <person name="Gao D."/>
            <person name="Clevenger J."/>
            <person name="Dash S."/>
            <person name="Ren L."/>
            <person name="Moretzsohn M.C."/>
            <person name="Shirasawa K."/>
            <person name="Huang W."/>
            <person name="Vidigal B."/>
            <person name="Abernathy B."/>
            <person name="Chu Y."/>
            <person name="Niederhuth C.E."/>
            <person name="Umale P."/>
            <person name="Araujo A.C."/>
            <person name="Kozik A."/>
            <person name="Kim K.D."/>
            <person name="Burow M.D."/>
            <person name="Varshney R.K."/>
            <person name="Wang X."/>
            <person name="Zhang X."/>
            <person name="Barkley N."/>
            <person name="Guimaraes P.M."/>
            <person name="Isobe S."/>
            <person name="Guo B."/>
            <person name="Liao B."/>
            <person name="Stalker H.T."/>
            <person name="Schmitz R.J."/>
            <person name="Scheffler B.E."/>
            <person name="Leal-Bertioli S.C."/>
            <person name="Xun X."/>
            <person name="Jackson S.A."/>
            <person name="Michelmore R."/>
            <person name="Ozias-Akins P."/>
        </authorList>
    </citation>
    <scope>NUCLEOTIDE SEQUENCE [LARGE SCALE GENOMIC DNA]</scope>
    <source>
        <strain evidence="2">cv. V14167</strain>
    </source>
</reference>
<feature type="region of interest" description="Disordered" evidence="1">
    <location>
        <begin position="324"/>
        <end position="361"/>
    </location>
</feature>
<accession>A0A6P4D521</accession>
<dbReference type="KEGG" id="adu:107484945"/>
<feature type="compositionally biased region" description="Polar residues" evidence="1">
    <location>
        <begin position="186"/>
        <end position="232"/>
    </location>
</feature>
<feature type="region of interest" description="Disordered" evidence="1">
    <location>
        <begin position="124"/>
        <end position="233"/>
    </location>
</feature>
<reference evidence="3" key="2">
    <citation type="submission" date="2025-08" db="UniProtKB">
        <authorList>
            <consortium name="RefSeq"/>
        </authorList>
    </citation>
    <scope>IDENTIFICATION</scope>
    <source>
        <tissue evidence="3">Whole plant</tissue>
    </source>
</reference>
<name>A0A6P4D521_ARADU</name>
<dbReference type="GeneID" id="107484945"/>
<evidence type="ECO:0000313" key="3">
    <source>
        <dbReference type="RefSeq" id="XP_015960983.1"/>
    </source>
</evidence>
<organism evidence="2 3">
    <name type="scientific">Arachis duranensis</name>
    <name type="common">Wild peanut</name>
    <dbReference type="NCBI Taxonomy" id="130453"/>
    <lineage>
        <taxon>Eukaryota</taxon>
        <taxon>Viridiplantae</taxon>
        <taxon>Streptophyta</taxon>
        <taxon>Embryophyta</taxon>
        <taxon>Tracheophyta</taxon>
        <taxon>Spermatophyta</taxon>
        <taxon>Magnoliopsida</taxon>
        <taxon>eudicotyledons</taxon>
        <taxon>Gunneridae</taxon>
        <taxon>Pentapetalae</taxon>
        <taxon>rosids</taxon>
        <taxon>fabids</taxon>
        <taxon>Fabales</taxon>
        <taxon>Fabaceae</taxon>
        <taxon>Papilionoideae</taxon>
        <taxon>50 kb inversion clade</taxon>
        <taxon>dalbergioids sensu lato</taxon>
        <taxon>Dalbergieae</taxon>
        <taxon>Pterocarpus clade</taxon>
        <taxon>Arachis</taxon>
    </lineage>
</organism>
<sequence length="449" mass="51772">MVNKFLERFYPPQRVNRMRAEVQTLRKQDGKSLYEVWERYKDLTRRSPPGGSLNKKKIIEEAIDIIETVANNKFFYASDKSNNRRVMKLNHMDVLLAQNKMITKQLADLTKQMERNQVAVVTTPPPAQEGVHTGEGGDCEQANYVGNSSKQSYDPYSKTYNPGWKNHPNFRWENQQDQGQDHRYHNPNQNNNAAYQHSTQKPYQHPPNNYSQYPYQTQNDHCQPSNLNSPSSFEDRLSRIETLLEGICKEVQDNRVFKDEVRANIKNQRDTIKRLESQVGYLSQQIPKPTDGFPSETEKNPRGETKKVRCEECKMITIRDEEELKVVNNPLGHPQGVPKKNQEEKDQETDSTQKKGANGEGDFETICTQIPIPPKSQGWCKGKIILKDMFASLHEMKKGLDGIDGTNQEERFSHFKKGTSHMSSNRVPWEVLLCNIEGRMPLETEPTTS</sequence>
<dbReference type="Proteomes" id="UP000515211">
    <property type="component" value="Chromosome 4"/>
</dbReference>
<evidence type="ECO:0000313" key="2">
    <source>
        <dbReference type="Proteomes" id="UP000515211"/>
    </source>
</evidence>
<protein>
    <submittedName>
        <fullName evidence="3">Uncharacterized protein LOC107484945</fullName>
    </submittedName>
</protein>
<dbReference type="RefSeq" id="XP_015960983.1">
    <property type="nucleotide sequence ID" value="XM_016105497.1"/>
</dbReference>